<dbReference type="Proteomes" id="UP000734854">
    <property type="component" value="Unassembled WGS sequence"/>
</dbReference>
<comment type="caution">
    <text evidence="1">The sequence shown here is derived from an EMBL/GenBank/DDBJ whole genome shotgun (WGS) entry which is preliminary data.</text>
</comment>
<reference evidence="1 2" key="1">
    <citation type="submission" date="2020-08" db="EMBL/GenBank/DDBJ databases">
        <title>Plant Genome Project.</title>
        <authorList>
            <person name="Zhang R.-G."/>
        </authorList>
    </citation>
    <scope>NUCLEOTIDE SEQUENCE [LARGE SCALE GENOMIC DNA]</scope>
    <source>
        <tissue evidence="1">Rhizome</tissue>
    </source>
</reference>
<keyword evidence="2" id="KW-1185">Reference proteome</keyword>
<proteinExistence type="predicted"/>
<name>A0A8J5GNI0_ZINOF</name>
<evidence type="ECO:0000313" key="1">
    <source>
        <dbReference type="EMBL" id="KAG6507640.1"/>
    </source>
</evidence>
<gene>
    <name evidence="1" type="ORF">ZIOFF_032991</name>
</gene>
<evidence type="ECO:0000313" key="2">
    <source>
        <dbReference type="Proteomes" id="UP000734854"/>
    </source>
</evidence>
<dbReference type="AlphaFoldDB" id="A0A8J5GNI0"/>
<sequence length="109" mass="11893">MPTEKSPNVSSDEASKKASSFAERLAVRFIWRPLSADGEIAVALLHLCASPIMDAQEPPTLRCLRILYQKLTFGFKAGSRVCSSFLSLCGGEESVVPEAVLSLTQHKLR</sequence>
<protein>
    <submittedName>
        <fullName evidence="1">Uncharacterized protein</fullName>
    </submittedName>
</protein>
<dbReference type="EMBL" id="JACMSC010000009">
    <property type="protein sequence ID" value="KAG6507640.1"/>
    <property type="molecule type" value="Genomic_DNA"/>
</dbReference>
<organism evidence="1 2">
    <name type="scientific">Zingiber officinale</name>
    <name type="common">Ginger</name>
    <name type="synonym">Amomum zingiber</name>
    <dbReference type="NCBI Taxonomy" id="94328"/>
    <lineage>
        <taxon>Eukaryota</taxon>
        <taxon>Viridiplantae</taxon>
        <taxon>Streptophyta</taxon>
        <taxon>Embryophyta</taxon>
        <taxon>Tracheophyta</taxon>
        <taxon>Spermatophyta</taxon>
        <taxon>Magnoliopsida</taxon>
        <taxon>Liliopsida</taxon>
        <taxon>Zingiberales</taxon>
        <taxon>Zingiberaceae</taxon>
        <taxon>Zingiber</taxon>
    </lineage>
</organism>
<accession>A0A8J5GNI0</accession>